<evidence type="ECO:0000256" key="5">
    <source>
        <dbReference type="ARBA" id="ARBA00022741"/>
    </source>
</evidence>
<keyword evidence="6" id="KW-0067">ATP-binding</keyword>
<dbReference type="InterPro" id="IPR013563">
    <property type="entry name" value="Oligopep_ABC_C"/>
</dbReference>
<evidence type="ECO:0000256" key="1">
    <source>
        <dbReference type="ARBA" id="ARBA00004370"/>
    </source>
</evidence>
<keyword evidence="4" id="KW-0997">Cell inner membrane</keyword>
<dbReference type="GO" id="GO:0016020">
    <property type="term" value="C:membrane"/>
    <property type="evidence" value="ECO:0007669"/>
    <property type="project" value="UniProtKB-SubCell"/>
</dbReference>
<dbReference type="GO" id="GO:0015833">
    <property type="term" value="P:peptide transport"/>
    <property type="evidence" value="ECO:0007669"/>
    <property type="project" value="InterPro"/>
</dbReference>
<proteinExistence type="predicted"/>
<evidence type="ECO:0000256" key="7">
    <source>
        <dbReference type="ARBA" id="ARBA00022967"/>
    </source>
</evidence>
<evidence type="ECO:0000256" key="2">
    <source>
        <dbReference type="ARBA" id="ARBA00022448"/>
    </source>
</evidence>
<gene>
    <name evidence="11" type="ORF">LCGC14_2997880</name>
</gene>
<dbReference type="InterPro" id="IPR050388">
    <property type="entry name" value="ABC_Ni/Peptide_Import"/>
</dbReference>
<keyword evidence="3" id="KW-1003">Cell membrane</keyword>
<reference evidence="11" key="1">
    <citation type="journal article" date="2015" name="Nature">
        <title>Complex archaea that bridge the gap between prokaryotes and eukaryotes.</title>
        <authorList>
            <person name="Spang A."/>
            <person name="Saw J.H."/>
            <person name="Jorgensen S.L."/>
            <person name="Zaremba-Niedzwiedzka K."/>
            <person name="Martijn J."/>
            <person name="Lind A.E."/>
            <person name="van Eijk R."/>
            <person name="Schleper C."/>
            <person name="Guy L."/>
            <person name="Ettema T.J."/>
        </authorList>
    </citation>
    <scope>NUCLEOTIDE SEQUENCE</scope>
</reference>
<evidence type="ECO:0008006" key="12">
    <source>
        <dbReference type="Google" id="ProtNLM"/>
    </source>
</evidence>
<dbReference type="PANTHER" id="PTHR43297:SF14">
    <property type="entry name" value="ATPASE AAA-TYPE CORE DOMAIN-CONTAINING PROTEIN"/>
    <property type="match status" value="1"/>
</dbReference>
<evidence type="ECO:0000259" key="10">
    <source>
        <dbReference type="Pfam" id="PF08352"/>
    </source>
</evidence>
<comment type="caution">
    <text evidence="11">The sequence shown here is derived from an EMBL/GenBank/DDBJ whole genome shotgun (WGS) entry which is preliminary data.</text>
</comment>
<dbReference type="GO" id="GO:0016887">
    <property type="term" value="F:ATP hydrolysis activity"/>
    <property type="evidence" value="ECO:0007669"/>
    <property type="project" value="InterPro"/>
</dbReference>
<dbReference type="Pfam" id="PF00005">
    <property type="entry name" value="ABC_tran"/>
    <property type="match status" value="1"/>
</dbReference>
<protein>
    <recommendedName>
        <fullName evidence="12">ABC transporter domain-containing protein</fullName>
    </recommendedName>
</protein>
<evidence type="ECO:0000256" key="3">
    <source>
        <dbReference type="ARBA" id="ARBA00022475"/>
    </source>
</evidence>
<keyword evidence="8" id="KW-0472">Membrane</keyword>
<dbReference type="Pfam" id="PF08352">
    <property type="entry name" value="oligo_HPY"/>
    <property type="match status" value="1"/>
</dbReference>
<organism evidence="11">
    <name type="scientific">marine sediment metagenome</name>
    <dbReference type="NCBI Taxonomy" id="412755"/>
    <lineage>
        <taxon>unclassified sequences</taxon>
        <taxon>metagenomes</taxon>
        <taxon>ecological metagenomes</taxon>
    </lineage>
</organism>
<keyword evidence="2" id="KW-0813">Transport</keyword>
<dbReference type="InterPro" id="IPR027417">
    <property type="entry name" value="P-loop_NTPase"/>
</dbReference>
<feature type="domain" description="Oligopeptide/dipeptide ABC transporter C-terminal" evidence="10">
    <location>
        <begin position="118"/>
        <end position="177"/>
    </location>
</feature>
<evidence type="ECO:0000313" key="11">
    <source>
        <dbReference type="EMBL" id="KKK63084.1"/>
    </source>
</evidence>
<dbReference type="NCBIfam" id="TIGR01727">
    <property type="entry name" value="oligo_HPY"/>
    <property type="match status" value="1"/>
</dbReference>
<evidence type="ECO:0000256" key="4">
    <source>
        <dbReference type="ARBA" id="ARBA00022519"/>
    </source>
</evidence>
<dbReference type="PANTHER" id="PTHR43297">
    <property type="entry name" value="OLIGOPEPTIDE TRANSPORT ATP-BINDING PROTEIN APPD"/>
    <property type="match status" value="1"/>
</dbReference>
<evidence type="ECO:0000259" key="9">
    <source>
        <dbReference type="Pfam" id="PF00005"/>
    </source>
</evidence>
<evidence type="ECO:0000256" key="6">
    <source>
        <dbReference type="ARBA" id="ARBA00022840"/>
    </source>
</evidence>
<keyword evidence="7" id="KW-1278">Translocase</keyword>
<evidence type="ECO:0000256" key="8">
    <source>
        <dbReference type="ARBA" id="ARBA00023136"/>
    </source>
</evidence>
<dbReference type="SUPFAM" id="SSF52540">
    <property type="entry name" value="P-loop containing nucleoside triphosphate hydrolases"/>
    <property type="match status" value="1"/>
</dbReference>
<dbReference type="AlphaFoldDB" id="A0A0F8Z9G5"/>
<feature type="domain" description="ABC transporter" evidence="9">
    <location>
        <begin position="11"/>
        <end position="67"/>
    </location>
</feature>
<dbReference type="InterPro" id="IPR003439">
    <property type="entry name" value="ABC_transporter-like_ATP-bd"/>
</dbReference>
<sequence length="214" mass="23947">IKLHQKKSTRQAWSDVVEMLRKVGFADPQQRVTEYPHQMSGGMRQRVMIAMAMSCEPRLLIADEPTTALDVTIQAQILDLLDELQEQNGMSILLITHNLAVVGERAADVAVMYASRIVEIADSQGLFEEPLHPYTQGLLKSLPRLGLSVKRLETIRGTVPEPLHFPAGCKFHPRCPIGCGDGRCQTLEPRLREVRAGRRVACWHAPGYEKKCKA</sequence>
<dbReference type="GO" id="GO:0005524">
    <property type="term" value="F:ATP binding"/>
    <property type="evidence" value="ECO:0007669"/>
    <property type="project" value="UniProtKB-KW"/>
</dbReference>
<name>A0A0F8Z9G5_9ZZZZ</name>
<feature type="non-terminal residue" evidence="11">
    <location>
        <position position="1"/>
    </location>
</feature>
<dbReference type="EMBL" id="LAZR01061682">
    <property type="protein sequence ID" value="KKK63084.1"/>
    <property type="molecule type" value="Genomic_DNA"/>
</dbReference>
<accession>A0A0F8Z9G5</accession>
<keyword evidence="5" id="KW-0547">Nucleotide-binding</keyword>
<comment type="subcellular location">
    <subcellularLocation>
        <location evidence="1">Membrane</location>
    </subcellularLocation>
</comment>
<dbReference type="Gene3D" id="3.40.50.300">
    <property type="entry name" value="P-loop containing nucleotide triphosphate hydrolases"/>
    <property type="match status" value="1"/>
</dbReference>